<name>A0A0M4LV97_BIFLI</name>
<organism evidence="4 5">
    <name type="scientific">Bifidobacterium longum subsp. infantis</name>
    <dbReference type="NCBI Taxonomy" id="1682"/>
    <lineage>
        <taxon>Bacteria</taxon>
        <taxon>Bacillati</taxon>
        <taxon>Actinomycetota</taxon>
        <taxon>Actinomycetes</taxon>
        <taxon>Bifidobacteriales</taxon>
        <taxon>Bifidobacteriaceae</taxon>
        <taxon>Bifidobacterium</taxon>
    </lineage>
</organism>
<keyword evidence="3" id="KW-0732">Signal</keyword>
<dbReference type="Gene3D" id="3.10.105.10">
    <property type="entry name" value="Dipeptide-binding Protein, Domain 3"/>
    <property type="match status" value="1"/>
</dbReference>
<dbReference type="InterPro" id="IPR030678">
    <property type="entry name" value="Peptide/Ni-bd"/>
</dbReference>
<dbReference type="Gene3D" id="3.90.76.10">
    <property type="entry name" value="Dipeptide-binding Protein, Domain 1"/>
    <property type="match status" value="1"/>
</dbReference>
<keyword evidence="2" id="KW-0813">Transport</keyword>
<dbReference type="Gene3D" id="3.40.190.10">
    <property type="entry name" value="Periplasmic binding protein-like II"/>
    <property type="match status" value="1"/>
</dbReference>
<dbReference type="PATRIC" id="fig|1682.24.peg.1332"/>
<evidence type="ECO:0000313" key="4">
    <source>
        <dbReference type="EMBL" id="ALE09389.1"/>
    </source>
</evidence>
<proteinExistence type="inferred from homology"/>
<dbReference type="GO" id="GO:0015833">
    <property type="term" value="P:peptide transport"/>
    <property type="evidence" value="ECO:0007669"/>
    <property type="project" value="TreeGrafter"/>
</dbReference>
<dbReference type="PIRSF" id="PIRSF002741">
    <property type="entry name" value="MppA"/>
    <property type="match status" value="1"/>
</dbReference>
<evidence type="ECO:0000313" key="5">
    <source>
        <dbReference type="Proteomes" id="UP000067206"/>
    </source>
</evidence>
<dbReference type="SUPFAM" id="SSF53850">
    <property type="entry name" value="Periplasmic binding protein-like II"/>
    <property type="match status" value="1"/>
</dbReference>
<dbReference type="AlphaFoldDB" id="A0A0M4LV97"/>
<dbReference type="PROSITE" id="PS51257">
    <property type="entry name" value="PROKAR_LIPOPROTEIN"/>
    <property type="match status" value="1"/>
</dbReference>
<dbReference type="Pfam" id="PF00496">
    <property type="entry name" value="SBP_bac_5"/>
    <property type="match status" value="1"/>
</dbReference>
<dbReference type="InterPro" id="IPR039424">
    <property type="entry name" value="SBP_5"/>
</dbReference>
<sequence length="522" mass="57125">MVKINARVRAAVAAILAGGMVVAMAGCGGSSATAGATGTSIPDTITTEVAYASRDFMPNTTSGALPMSANWHVVEPLYALDYTTYKTFPALAKGAPQKVSDTEYVITLRDGAKFSDGTPVKASDVVSSYKRSTAEGSLFISMLDFIDSVEAKGDNQVDFKLKEAFPMFEKRLALIPIVPSGKSDAELKKMPTGSGPWKYTAITDRQVSFEKNDAYNGKYPAQTKKMVWNVNVDDTARVTAMQAGKTDVMENVPAKAVQTLTSSGSDIQTVQGFNQAFIMFNTKKKPFDDPRVRQAVFYSIDTKKLIDNQLSGQAQTVTSFLPENFANYHKAKNVYAKNTAKAKELLKEAGVNGPIKTTLYTTDQTWVTQLAPQIKNDLAESGIDVDIQSMKSSALYPSITDKDGADFSMVLAPGDPSVFGNDPDLLMNWWYGDNVWTKQRTFWKGSEGYDELHDLMGKALSASSDAERQDYWNQCFDLLSEQVPLYPLFHRKVSTAVKKGVFDEYKTMGTTGLNLVQAKVAQ</sequence>
<evidence type="ECO:0000256" key="3">
    <source>
        <dbReference type="ARBA" id="ARBA00022729"/>
    </source>
</evidence>
<dbReference type="EMBL" id="CP010411">
    <property type="protein sequence ID" value="ALE09389.1"/>
    <property type="molecule type" value="Genomic_DNA"/>
</dbReference>
<gene>
    <name evidence="4" type="ORF">RY67_1369</name>
</gene>
<evidence type="ECO:0000256" key="2">
    <source>
        <dbReference type="ARBA" id="ARBA00022448"/>
    </source>
</evidence>
<comment type="similarity">
    <text evidence="1">Belongs to the bacterial solute-binding protein 5 family.</text>
</comment>
<dbReference type="PANTHER" id="PTHR30290:SF9">
    <property type="entry name" value="OLIGOPEPTIDE-BINDING PROTEIN APPA"/>
    <property type="match status" value="1"/>
</dbReference>
<dbReference type="Proteomes" id="UP000067206">
    <property type="component" value="Chromosome"/>
</dbReference>
<dbReference type="GO" id="GO:1904680">
    <property type="term" value="F:peptide transmembrane transporter activity"/>
    <property type="evidence" value="ECO:0007669"/>
    <property type="project" value="TreeGrafter"/>
</dbReference>
<dbReference type="CDD" id="cd00995">
    <property type="entry name" value="PBP2_NikA_DppA_OppA_like"/>
    <property type="match status" value="1"/>
</dbReference>
<dbReference type="RefSeq" id="WP_060620724.1">
    <property type="nucleotide sequence ID" value="NZ_CP010411.1"/>
</dbReference>
<reference evidence="4 5" key="1">
    <citation type="submission" date="2014-12" db="EMBL/GenBank/DDBJ databases">
        <title>Complete genome sequence of Bifidobacterium longum subsp. infantis BT1.</title>
        <authorList>
            <person name="Kim J.F."/>
            <person name="Kwak M.-J."/>
        </authorList>
    </citation>
    <scope>NUCLEOTIDE SEQUENCE [LARGE SCALE GENOMIC DNA]</scope>
    <source>
        <strain evidence="4 5">BT1</strain>
    </source>
</reference>
<accession>A0A0M4LV97</accession>
<dbReference type="PANTHER" id="PTHR30290">
    <property type="entry name" value="PERIPLASMIC BINDING COMPONENT OF ABC TRANSPORTER"/>
    <property type="match status" value="1"/>
</dbReference>
<dbReference type="InterPro" id="IPR000914">
    <property type="entry name" value="SBP_5_dom"/>
</dbReference>
<dbReference type="GO" id="GO:0043190">
    <property type="term" value="C:ATP-binding cassette (ABC) transporter complex"/>
    <property type="evidence" value="ECO:0007669"/>
    <property type="project" value="InterPro"/>
</dbReference>
<protein>
    <submittedName>
        <fullName evidence="4">Extracellular solute-binding protein, family 5</fullName>
    </submittedName>
</protein>
<evidence type="ECO:0000256" key="1">
    <source>
        <dbReference type="ARBA" id="ARBA00005695"/>
    </source>
</evidence>
<dbReference type="GO" id="GO:0042597">
    <property type="term" value="C:periplasmic space"/>
    <property type="evidence" value="ECO:0007669"/>
    <property type="project" value="UniProtKB-ARBA"/>
</dbReference>